<proteinExistence type="inferred from homology"/>
<gene>
    <name evidence="11" type="primary">buk_2</name>
    <name evidence="9" type="synonym">buk</name>
    <name evidence="11" type="ORF">K040078D81_54250</name>
</gene>
<dbReference type="Gene3D" id="3.30.420.40">
    <property type="match status" value="2"/>
</dbReference>
<keyword evidence="4 9" id="KW-0808">Transferase</keyword>
<dbReference type="Proteomes" id="UP001600943">
    <property type="component" value="Unassembled WGS sequence"/>
</dbReference>
<comment type="similarity">
    <text evidence="2 9 10">Belongs to the acetokinase family.</text>
</comment>
<accession>A0ABQ0BJ01</accession>
<evidence type="ECO:0000256" key="10">
    <source>
        <dbReference type="RuleBase" id="RU003835"/>
    </source>
</evidence>
<comment type="caution">
    <text evidence="11">The sequence shown here is derived from an EMBL/GenBank/DDBJ whole genome shotgun (WGS) entry which is preliminary data.</text>
</comment>
<comment type="subcellular location">
    <subcellularLocation>
        <location evidence="1 9">Cytoplasm</location>
    </subcellularLocation>
</comment>
<dbReference type="PANTHER" id="PTHR21060:SF3">
    <property type="entry name" value="BUTYRATE KINASE 2-RELATED"/>
    <property type="match status" value="1"/>
</dbReference>
<dbReference type="Pfam" id="PF00871">
    <property type="entry name" value="Acetate_kinase"/>
    <property type="match status" value="1"/>
</dbReference>
<sequence>MKAVSNYRETMGYDILAVNPGSTSTKIAVFRDREERFREEIEHDAIFLDSHQEIKEQFPIRRDMVLTCLKKHSYRVEQLCAVVGRGGLLPPVKAGGYTVNQAMKDRILKGPISPHASNMGALIADAVAAPLGIPAYIYDAVSSDEFMEISRITGIPEVVRQSFCHVLNSKAMARKAAEEAGKSYGEMNFLVAHMGGGISFSAHRHGKIVDALSDDGGAFSPQRSGSVPIIYIVDMCYSGKYTKAELMRKIRGDGGLKAYLGTYDCREIEEMIRRGNQKAELLYEAQAYQVAKGIGQLAPALKGNVDAIILTGGMAHSKMLTDWITDYIKFLGPVRIMPGEMELEALAYGALRILQGREKANIYQDELYQ</sequence>
<evidence type="ECO:0000313" key="12">
    <source>
        <dbReference type="Proteomes" id="UP001600943"/>
    </source>
</evidence>
<dbReference type="EMBL" id="BAABYW010000002">
    <property type="protein sequence ID" value="GAA6411308.1"/>
    <property type="molecule type" value="Genomic_DNA"/>
</dbReference>
<dbReference type="CDD" id="cd24011">
    <property type="entry name" value="ASKHA_NBD_BK"/>
    <property type="match status" value="1"/>
</dbReference>
<evidence type="ECO:0000256" key="9">
    <source>
        <dbReference type="HAMAP-Rule" id="MF_00542"/>
    </source>
</evidence>
<evidence type="ECO:0000256" key="2">
    <source>
        <dbReference type="ARBA" id="ARBA00008748"/>
    </source>
</evidence>
<dbReference type="EC" id="2.7.2.7" evidence="9"/>
<dbReference type="NCBIfam" id="TIGR02707">
    <property type="entry name" value="butyr_kinase"/>
    <property type="match status" value="1"/>
</dbReference>
<dbReference type="GO" id="GO:0016301">
    <property type="term" value="F:kinase activity"/>
    <property type="evidence" value="ECO:0007669"/>
    <property type="project" value="UniProtKB-KW"/>
</dbReference>
<organism evidence="11 12">
    <name type="scientific">Blautia hominis</name>
    <dbReference type="NCBI Taxonomy" id="2025493"/>
    <lineage>
        <taxon>Bacteria</taxon>
        <taxon>Bacillati</taxon>
        <taxon>Bacillota</taxon>
        <taxon>Clostridia</taxon>
        <taxon>Lachnospirales</taxon>
        <taxon>Lachnospiraceae</taxon>
        <taxon>Blautia</taxon>
    </lineage>
</organism>
<evidence type="ECO:0000256" key="4">
    <source>
        <dbReference type="ARBA" id="ARBA00022679"/>
    </source>
</evidence>
<reference evidence="11 12" key="1">
    <citation type="submission" date="2024-04" db="EMBL/GenBank/DDBJ databases">
        <title>Defined microbial consortia suppress multidrug-resistant proinflammatory Enterobacteriaceae via ecological control.</title>
        <authorList>
            <person name="Furuichi M."/>
            <person name="Kawaguchi T."/>
            <person name="Pust M."/>
            <person name="Yasuma K."/>
            <person name="Plichta D."/>
            <person name="Hasegawa N."/>
            <person name="Ohya T."/>
            <person name="Bhattarai S."/>
            <person name="Sasajima S."/>
            <person name="Aoto Y."/>
            <person name="Tuganbaev T."/>
            <person name="Yaginuma M."/>
            <person name="Ueda M."/>
            <person name="Okahashi N."/>
            <person name="Amafuji K."/>
            <person name="Kiridooshi Y."/>
            <person name="Sugita K."/>
            <person name="Strazar M."/>
            <person name="Skelly A."/>
            <person name="Suda W."/>
            <person name="Hattori M."/>
            <person name="Nakamoto N."/>
            <person name="Caballero S."/>
            <person name="Norman J."/>
            <person name="Olle B."/>
            <person name="Tanoue T."/>
            <person name="Arita M."/>
            <person name="Bucci V."/>
            <person name="Atarashi K."/>
            <person name="Xavier R."/>
            <person name="Honda K."/>
        </authorList>
    </citation>
    <scope>NUCLEOTIDE SEQUENCE [LARGE SCALE GENOMIC DNA]</scope>
    <source>
        <strain evidence="12">k04-0078-D8-1</strain>
    </source>
</reference>
<dbReference type="RefSeq" id="WP_390409995.1">
    <property type="nucleotide sequence ID" value="NZ_BAABYW010000002.1"/>
</dbReference>
<dbReference type="PANTHER" id="PTHR21060">
    <property type="entry name" value="ACETATE KINASE"/>
    <property type="match status" value="1"/>
</dbReference>
<evidence type="ECO:0000256" key="5">
    <source>
        <dbReference type="ARBA" id="ARBA00022741"/>
    </source>
</evidence>
<protein>
    <recommendedName>
        <fullName evidence="9">Probable butyrate kinase</fullName>
        <shortName evidence="9">BK</shortName>
        <ecNumber evidence="9">2.7.2.7</ecNumber>
    </recommendedName>
    <alternativeName>
        <fullName evidence="9">Branched-chain carboxylic acid kinase</fullName>
    </alternativeName>
</protein>
<evidence type="ECO:0000313" key="11">
    <source>
        <dbReference type="EMBL" id="GAA6411308.1"/>
    </source>
</evidence>
<dbReference type="InterPro" id="IPR023865">
    <property type="entry name" value="Aliphatic_acid_kinase_CS"/>
</dbReference>
<keyword evidence="12" id="KW-1185">Reference proteome</keyword>
<dbReference type="NCBIfam" id="NF002834">
    <property type="entry name" value="PRK03011.1-5"/>
    <property type="match status" value="1"/>
</dbReference>
<dbReference type="PIRSF" id="PIRSF036458">
    <property type="entry name" value="Butyrate_kin"/>
    <property type="match status" value="1"/>
</dbReference>
<keyword evidence="5 9" id="KW-0547">Nucleotide-binding</keyword>
<evidence type="ECO:0000256" key="6">
    <source>
        <dbReference type="ARBA" id="ARBA00022777"/>
    </source>
</evidence>
<keyword evidence="6 9" id="KW-0418">Kinase</keyword>
<keyword evidence="7 9" id="KW-0067">ATP-binding</keyword>
<dbReference type="PRINTS" id="PR00471">
    <property type="entry name" value="ACETATEKNASE"/>
</dbReference>
<dbReference type="HAMAP" id="MF_00542">
    <property type="entry name" value="Butyrate_kinase"/>
    <property type="match status" value="1"/>
</dbReference>
<evidence type="ECO:0000256" key="1">
    <source>
        <dbReference type="ARBA" id="ARBA00004496"/>
    </source>
</evidence>
<evidence type="ECO:0000256" key="7">
    <source>
        <dbReference type="ARBA" id="ARBA00022840"/>
    </source>
</evidence>
<comment type="catalytic activity">
    <reaction evidence="8 9">
        <text>butanoate + ATP = butanoyl phosphate + ADP</text>
        <dbReference type="Rhea" id="RHEA:13585"/>
        <dbReference type="ChEBI" id="CHEBI:17968"/>
        <dbReference type="ChEBI" id="CHEBI:30616"/>
        <dbReference type="ChEBI" id="CHEBI:58079"/>
        <dbReference type="ChEBI" id="CHEBI:456216"/>
        <dbReference type="EC" id="2.7.2.7"/>
    </reaction>
</comment>
<dbReference type="PROSITE" id="PS01075">
    <property type="entry name" value="ACETATE_KINASE_1"/>
    <property type="match status" value="1"/>
</dbReference>
<dbReference type="InterPro" id="IPR011245">
    <property type="entry name" value="Butyrate_kin"/>
</dbReference>
<dbReference type="InterPro" id="IPR000890">
    <property type="entry name" value="Aliphatic_acid_kin_short-chain"/>
</dbReference>
<dbReference type="InterPro" id="IPR043129">
    <property type="entry name" value="ATPase_NBD"/>
</dbReference>
<name>A0ABQ0BJ01_9FIRM</name>
<evidence type="ECO:0000256" key="8">
    <source>
        <dbReference type="ARBA" id="ARBA00048596"/>
    </source>
</evidence>
<evidence type="ECO:0000256" key="3">
    <source>
        <dbReference type="ARBA" id="ARBA00022490"/>
    </source>
</evidence>
<keyword evidence="3 9" id="KW-0963">Cytoplasm</keyword>
<dbReference type="SUPFAM" id="SSF53067">
    <property type="entry name" value="Actin-like ATPase domain"/>
    <property type="match status" value="2"/>
</dbReference>